<dbReference type="Proteomes" id="UP000469346">
    <property type="component" value="Unassembled WGS sequence"/>
</dbReference>
<keyword evidence="3" id="KW-0808">Transferase</keyword>
<gene>
    <name evidence="3" type="ORF">G3N55_00610</name>
</gene>
<organism evidence="3 4">
    <name type="scientific">Dissulfurirhabdus thermomarina</name>
    <dbReference type="NCBI Taxonomy" id="1765737"/>
    <lineage>
        <taxon>Bacteria</taxon>
        <taxon>Deltaproteobacteria</taxon>
        <taxon>Dissulfurirhabdaceae</taxon>
        <taxon>Dissulfurirhabdus</taxon>
    </lineage>
</organism>
<feature type="domain" description="Glycosyl transferase family 1" evidence="1">
    <location>
        <begin position="170"/>
        <end position="305"/>
    </location>
</feature>
<evidence type="ECO:0000259" key="1">
    <source>
        <dbReference type="Pfam" id="PF00534"/>
    </source>
</evidence>
<dbReference type="EMBL" id="JAAGRR010000002">
    <property type="protein sequence ID" value="NDY41352.1"/>
    <property type="molecule type" value="Genomic_DNA"/>
</dbReference>
<evidence type="ECO:0000259" key="2">
    <source>
        <dbReference type="Pfam" id="PF13439"/>
    </source>
</evidence>
<dbReference type="Pfam" id="PF00534">
    <property type="entry name" value="Glycos_transf_1"/>
    <property type="match status" value="1"/>
</dbReference>
<dbReference type="InterPro" id="IPR001296">
    <property type="entry name" value="Glyco_trans_1"/>
</dbReference>
<reference evidence="3 4" key="1">
    <citation type="submission" date="2020-02" db="EMBL/GenBank/DDBJ databases">
        <title>Comparative genomics of sulfur disproportionating microorganisms.</title>
        <authorList>
            <person name="Ward L.M."/>
            <person name="Bertran E."/>
            <person name="Johnston D.T."/>
        </authorList>
    </citation>
    <scope>NUCLEOTIDE SEQUENCE [LARGE SCALE GENOMIC DNA]</scope>
    <source>
        <strain evidence="3 4">DSM 100025</strain>
    </source>
</reference>
<dbReference type="SUPFAM" id="SSF53756">
    <property type="entry name" value="UDP-Glycosyltransferase/glycogen phosphorylase"/>
    <property type="match status" value="1"/>
</dbReference>
<name>A0A6N9TJB6_DISTH</name>
<sequence length="349" mass="39764">MKIAQVAPLFESVPPRLYGGTERVVSYLTEELVRLGHEVTLYASGDSRTSARLVPLCREALRLDPGCRDPLARHVCLLERVFQDMPGYDCVHFHVDYLHFPYLRRHPHPHVTTLHGRLDLPELADLYREFREMPVCAISESQKRPIPWANWVGTVHHGLPLDLHRFRPGSGRYLAFLGRISPEKRVDRAIEIAVRAGLELKIAAKVDKADEVYFRERIQPLLRHPLVDFVGEIGEDRKGEFLGDALALLFPIDWPEPFGLVMIEAMACGTPVVAYRCGSVPEVVEDGVTGFIVDGVDQAVAAVERVGRLDRRRIRRVFEERFSARRMAMDYVKIYESLAWSARRPRLAA</sequence>
<dbReference type="CDD" id="cd03802">
    <property type="entry name" value="GT4_AviGT4-like"/>
    <property type="match status" value="1"/>
</dbReference>
<dbReference type="GO" id="GO:0016757">
    <property type="term" value="F:glycosyltransferase activity"/>
    <property type="evidence" value="ECO:0007669"/>
    <property type="project" value="InterPro"/>
</dbReference>
<evidence type="ECO:0000313" key="4">
    <source>
        <dbReference type="Proteomes" id="UP000469346"/>
    </source>
</evidence>
<dbReference type="Pfam" id="PF13439">
    <property type="entry name" value="Glyco_transf_4"/>
    <property type="match status" value="1"/>
</dbReference>
<dbReference type="Gene3D" id="3.40.50.2000">
    <property type="entry name" value="Glycogen Phosphorylase B"/>
    <property type="match status" value="2"/>
</dbReference>
<evidence type="ECO:0000313" key="3">
    <source>
        <dbReference type="EMBL" id="NDY41352.1"/>
    </source>
</evidence>
<keyword evidence="4" id="KW-1185">Reference proteome</keyword>
<dbReference type="InterPro" id="IPR028098">
    <property type="entry name" value="Glyco_trans_4-like_N"/>
</dbReference>
<dbReference type="PANTHER" id="PTHR12526">
    <property type="entry name" value="GLYCOSYLTRANSFERASE"/>
    <property type="match status" value="1"/>
</dbReference>
<proteinExistence type="predicted"/>
<protein>
    <submittedName>
        <fullName evidence="3">Glycosyltransferase family 4 protein</fullName>
    </submittedName>
</protein>
<dbReference type="AlphaFoldDB" id="A0A6N9TJB6"/>
<accession>A0A6N9TJB6</accession>
<comment type="caution">
    <text evidence="3">The sequence shown here is derived from an EMBL/GenBank/DDBJ whole genome shotgun (WGS) entry which is preliminary data.</text>
</comment>
<dbReference type="PANTHER" id="PTHR12526:SF595">
    <property type="entry name" value="BLL5217 PROTEIN"/>
    <property type="match status" value="1"/>
</dbReference>
<feature type="domain" description="Glycosyltransferase subfamily 4-like N-terminal" evidence="2">
    <location>
        <begin position="18"/>
        <end position="121"/>
    </location>
</feature>
<dbReference type="RefSeq" id="WP_163297512.1">
    <property type="nucleotide sequence ID" value="NZ_JAAGRR010000002.1"/>
</dbReference>